<feature type="compositionally biased region" description="Basic and acidic residues" evidence="1">
    <location>
        <begin position="202"/>
        <end position="215"/>
    </location>
</feature>
<feature type="compositionally biased region" description="Low complexity" evidence="1">
    <location>
        <begin position="748"/>
        <end position="761"/>
    </location>
</feature>
<sequence>MDSRVVQSKVVENKDEQNLDSQQVVTHDAEEHTEPEKKSVMSRVKARARKIKNSITGHSQQTPDQTSGHDSEIQHNPEEDEDDDDVGDLDESKENVQEPLGHQAPNYGGREGKNATATTESGKVENLRNLVFDLEGSKDVGEEPYHDPLTEGVSSTTETNQNIATDKAKPFALEEKPDQFKADFEGPIVSKEDSQEQGSRTDAYDIPKYQTRDTDPNVEVYDSEDVKSATPKFESEPVENLGKSGIDFEGEKVKGEEPRGDSLFEGDSATTTETNQNIAKPFAVEDNKPEQFKANLERPGFSEDFEEQGRGIEAYTLPKHQTNDTYPSEDVKSATSPPEYKQVENFGSSGIGFEGEKVKGEEPRGDSLFEGDSATTTETNQNIAKPFVVEDNKPEQFKANLERPRFSEDFEEQGRGIEAYTLPKHQTSDTYPSEDVKSATSPPEYKQVEDFGNSEVGFEDAKVKGEEPRRDTLFEGVSETTTETNQNIAKPFSVEDKSDQFKANSESHGFSEDFEKQGSRIEANTLPKYQTSDTYPSEEGELRDVKPLEESLGKLNVHDDESKPVADTEYPPSAGSHDQFVPHFSDATKTKNEYPHHDFSEEDSQDQESRTEAYTIPGYQTRDTDPSGVGSDEVKDFTPLEESLERLNVHDDDEPKPIRELKIEPSVADTEYPASAGSHDIRQPAPHFFDASKSHNEFSQETVSKGYAESVETQPKHNKSYADENEFASATTADKTLTREDDEAFKPSNDGTSTGSNTNDGTETDKGAAVRDYFNEKSRPGEEDKALAEVITEALHKGKDEPLKSEDGKFDSEVEKPEKVFVEESNVASPGKGVVDRVTGYVGSWFAKSEENPSPQGAGIGTEDLSKNKDSVAEGKHDGKVVGEGRIQE</sequence>
<evidence type="ECO:0000313" key="6">
    <source>
        <dbReference type="Proteomes" id="UP001157006"/>
    </source>
</evidence>
<feature type="compositionally biased region" description="Basic and acidic residues" evidence="1">
    <location>
        <begin position="67"/>
        <end position="77"/>
    </location>
</feature>
<feature type="compositionally biased region" description="Basic and acidic residues" evidence="1">
    <location>
        <begin position="135"/>
        <end position="149"/>
    </location>
</feature>
<feature type="compositionally biased region" description="Basic and acidic residues" evidence="1">
    <location>
        <begin position="27"/>
        <end position="39"/>
    </location>
</feature>
<keyword evidence="6" id="KW-1185">Reference proteome</keyword>
<feature type="compositionally biased region" description="Basic and acidic residues" evidence="1">
    <location>
        <begin position="632"/>
        <end position="663"/>
    </location>
</feature>
<feature type="region of interest" description="Disordered" evidence="1">
    <location>
        <begin position="846"/>
        <end position="889"/>
    </location>
</feature>
<dbReference type="PANTHER" id="PTHR33836">
    <property type="entry name" value="LOW-TEMPERATURE-INDUCED 65 KDA PROTEIN-RELATED"/>
    <property type="match status" value="1"/>
</dbReference>
<organism evidence="5 6">
    <name type="scientific">Vicia faba</name>
    <name type="common">Broad bean</name>
    <name type="synonym">Faba vulgaris</name>
    <dbReference type="NCBI Taxonomy" id="3906"/>
    <lineage>
        <taxon>Eukaryota</taxon>
        <taxon>Viridiplantae</taxon>
        <taxon>Streptophyta</taxon>
        <taxon>Embryophyta</taxon>
        <taxon>Tracheophyta</taxon>
        <taxon>Spermatophyta</taxon>
        <taxon>Magnoliopsida</taxon>
        <taxon>eudicotyledons</taxon>
        <taxon>Gunneridae</taxon>
        <taxon>Pentapetalae</taxon>
        <taxon>rosids</taxon>
        <taxon>fabids</taxon>
        <taxon>Fabales</taxon>
        <taxon>Fabaceae</taxon>
        <taxon>Papilionoideae</taxon>
        <taxon>50 kb inversion clade</taxon>
        <taxon>NPAAA clade</taxon>
        <taxon>Hologalegina</taxon>
        <taxon>IRL clade</taxon>
        <taxon>Fabeae</taxon>
        <taxon>Vicia</taxon>
    </lineage>
</organism>
<feature type="compositionally biased region" description="Polar residues" evidence="1">
    <location>
        <begin position="53"/>
        <end position="66"/>
    </location>
</feature>
<dbReference type="Pfam" id="PF23402">
    <property type="entry name" value="LTI65_LTI78_NYQTKV"/>
    <property type="match status" value="2"/>
</dbReference>
<feature type="compositionally biased region" description="Basic and acidic residues" evidence="1">
    <location>
        <begin position="354"/>
        <end position="367"/>
    </location>
</feature>
<proteinExistence type="predicted"/>
<evidence type="ECO:0000313" key="5">
    <source>
        <dbReference type="EMBL" id="CAI8604485.1"/>
    </source>
</evidence>
<evidence type="ECO:0008006" key="7">
    <source>
        <dbReference type="Google" id="ProtNLM"/>
    </source>
</evidence>
<dbReference type="GO" id="GO:0006950">
    <property type="term" value="P:response to stress"/>
    <property type="evidence" value="ECO:0007669"/>
    <property type="project" value="TreeGrafter"/>
</dbReference>
<feature type="compositionally biased region" description="Acidic residues" evidence="1">
    <location>
        <begin position="78"/>
        <end position="89"/>
    </location>
</feature>
<evidence type="ECO:0000256" key="1">
    <source>
        <dbReference type="SAM" id="MobiDB-lite"/>
    </source>
</evidence>
<name>A0AAV1A6A1_VICFA</name>
<dbReference type="PANTHER" id="PTHR33836:SF8">
    <property type="entry name" value="LOW-TEMPERATURE-INDUCED 65 KDA PROTEIN"/>
    <property type="match status" value="1"/>
</dbReference>
<evidence type="ECO:0000259" key="4">
    <source>
        <dbReference type="Pfam" id="PF23403"/>
    </source>
</evidence>
<dbReference type="Proteomes" id="UP001157006">
    <property type="component" value="Chromosome 3"/>
</dbReference>
<feature type="region of interest" description="Disordered" evidence="1">
    <location>
        <begin position="797"/>
        <end position="817"/>
    </location>
</feature>
<feature type="compositionally biased region" description="Basic and acidic residues" evidence="1">
    <location>
        <begin position="763"/>
        <end position="785"/>
    </location>
</feature>
<dbReference type="EMBL" id="OX451738">
    <property type="protein sequence ID" value="CAI8604485.1"/>
    <property type="molecule type" value="Genomic_DNA"/>
</dbReference>
<feature type="compositionally biased region" description="Basic and acidic residues" evidence="1">
    <location>
        <begin position="586"/>
        <end position="599"/>
    </location>
</feature>
<feature type="compositionally biased region" description="Basic and acidic residues" evidence="1">
    <location>
        <begin position="166"/>
        <end position="194"/>
    </location>
</feature>
<feature type="compositionally biased region" description="Basic and acidic residues" evidence="1">
    <location>
        <begin position="509"/>
        <end position="519"/>
    </location>
</feature>
<feature type="compositionally biased region" description="Polar residues" evidence="1">
    <location>
        <begin position="152"/>
        <end position="164"/>
    </location>
</feature>
<feature type="domain" description="LTI65/LTI78 PGEED repeat" evidence="2">
    <location>
        <begin position="765"/>
        <end position="795"/>
    </location>
</feature>
<dbReference type="GO" id="GO:0009737">
    <property type="term" value="P:response to abscisic acid"/>
    <property type="evidence" value="ECO:0007669"/>
    <property type="project" value="InterPro"/>
</dbReference>
<dbReference type="Pfam" id="PF23403">
    <property type="entry name" value="LTI65_LTI78_N"/>
    <property type="match status" value="1"/>
</dbReference>
<evidence type="ECO:0000259" key="2">
    <source>
        <dbReference type="Pfam" id="PF23399"/>
    </source>
</evidence>
<feature type="compositionally biased region" description="Basic and acidic residues" evidence="1">
    <location>
        <begin position="249"/>
        <end position="262"/>
    </location>
</feature>
<protein>
    <recommendedName>
        <fullName evidence="7">Low-temperature-induced 65 kDa protein</fullName>
    </recommendedName>
</protein>
<feature type="compositionally biased region" description="Polar residues" evidence="1">
    <location>
        <begin position="373"/>
        <end position="383"/>
    </location>
</feature>
<feature type="region of interest" description="Disordered" evidence="1">
    <location>
        <begin position="310"/>
        <end position="785"/>
    </location>
</feature>
<dbReference type="InterPro" id="IPR056605">
    <property type="entry name" value="LTI65_LTI78_N"/>
</dbReference>
<dbReference type="Pfam" id="PF23399">
    <property type="entry name" value="LTI65_PGEED"/>
    <property type="match status" value="1"/>
</dbReference>
<feature type="compositionally biased region" description="Polar residues" evidence="1">
    <location>
        <begin position="268"/>
        <end position="278"/>
    </location>
</feature>
<dbReference type="InterPro" id="IPR037491">
    <property type="entry name" value="LTI78/LTI65"/>
</dbReference>
<feature type="domain" description="LTI65/LTI78 NYQTKV repeat" evidence="3">
    <location>
        <begin position="601"/>
        <end position="652"/>
    </location>
</feature>
<dbReference type="InterPro" id="IPR057059">
    <property type="entry name" value="LTI65/LTI78_PGEED"/>
</dbReference>
<feature type="domain" description="LTI65/LTI78 NYQTKV repeat" evidence="3">
    <location>
        <begin position="507"/>
        <end position="560"/>
    </location>
</feature>
<feature type="compositionally biased region" description="Basic and acidic residues" evidence="1">
    <location>
        <begin position="864"/>
        <end position="889"/>
    </location>
</feature>
<dbReference type="InterPro" id="IPR057058">
    <property type="entry name" value="LTI65_LTI78_NYQTKV"/>
</dbReference>
<gene>
    <name evidence="5" type="ORF">VFH_III135240</name>
</gene>
<dbReference type="AlphaFoldDB" id="A0AAV1A6A1"/>
<feature type="compositionally biased region" description="Basic and acidic residues" evidence="1">
    <location>
        <begin position="459"/>
        <end position="473"/>
    </location>
</feature>
<feature type="compositionally biased region" description="Basic and acidic residues" evidence="1">
    <location>
        <begin position="540"/>
        <end position="566"/>
    </location>
</feature>
<evidence type="ECO:0000259" key="3">
    <source>
        <dbReference type="Pfam" id="PF23402"/>
    </source>
</evidence>
<feature type="region of interest" description="Disordered" evidence="1">
    <location>
        <begin position="1"/>
        <end position="289"/>
    </location>
</feature>
<feature type="domain" description="LTI65/LTI78 N-terminal" evidence="4">
    <location>
        <begin position="35"/>
        <end position="107"/>
    </location>
</feature>
<feature type="compositionally biased region" description="Polar residues" evidence="1">
    <location>
        <begin position="478"/>
        <end position="488"/>
    </location>
</feature>
<reference evidence="5 6" key="1">
    <citation type="submission" date="2023-01" db="EMBL/GenBank/DDBJ databases">
        <authorList>
            <person name="Kreplak J."/>
        </authorList>
    </citation>
    <scope>NUCLEOTIDE SEQUENCE [LARGE SCALE GENOMIC DNA]</scope>
</reference>
<accession>A0AAV1A6A1</accession>
<feature type="compositionally biased region" description="Basic and acidic residues" evidence="1">
    <location>
        <begin position="388"/>
        <end position="415"/>
    </location>
</feature>